<keyword evidence="8" id="KW-1185">Reference proteome</keyword>
<evidence type="ECO:0000259" key="6">
    <source>
        <dbReference type="PROSITE" id="PS50011"/>
    </source>
</evidence>
<dbReference type="SUPFAM" id="SSF56112">
    <property type="entry name" value="Protein kinase-like (PK-like)"/>
    <property type="match status" value="1"/>
</dbReference>
<dbReference type="PANTHER" id="PTHR43289">
    <property type="entry name" value="MITOGEN-ACTIVATED PROTEIN KINASE KINASE KINASE 20-RELATED"/>
    <property type="match status" value="1"/>
</dbReference>
<dbReference type="Gene3D" id="1.10.510.10">
    <property type="entry name" value="Transferase(Phosphotransferase) domain 1"/>
    <property type="match status" value="1"/>
</dbReference>
<dbReference type="EC" id="2.7.11.1" evidence="1"/>
<evidence type="ECO:0000256" key="2">
    <source>
        <dbReference type="ARBA" id="ARBA00022679"/>
    </source>
</evidence>
<accession>A0ABQ3UMF2</accession>
<dbReference type="InterPro" id="IPR008271">
    <property type="entry name" value="Ser/Thr_kinase_AS"/>
</dbReference>
<dbReference type="CDD" id="cd14014">
    <property type="entry name" value="STKc_PknB_like"/>
    <property type="match status" value="1"/>
</dbReference>
<proteinExistence type="predicted"/>
<feature type="domain" description="Protein kinase" evidence="6">
    <location>
        <begin position="20"/>
        <end position="283"/>
    </location>
</feature>
<keyword evidence="5" id="KW-0067">ATP-binding</keyword>
<dbReference type="EMBL" id="BNJG01000001">
    <property type="protein sequence ID" value="GHO53836.1"/>
    <property type="molecule type" value="Genomic_DNA"/>
</dbReference>
<evidence type="ECO:0000313" key="8">
    <source>
        <dbReference type="Proteomes" id="UP000654345"/>
    </source>
</evidence>
<sequence length="301" mass="33979">MSTQNQYFPEPGTLEQLGSYHLLRPLRRGGYATIYLGEHQYLHTLGAVKVLNTWFATGRDTQRFLAEATLQARLRHPHIVRVLDFGVEERIPFLVMEYAPHGTLQDRFPQQSRVALDVVLPYVLQLGAALQYMHDNGVLHCDVKPQNVLLGPQEEVWLCDFGIATSVLKHYQEATDSSNGTALYAAPEQIHGRPEPASDQYALGIMLYTWLCGHFPFSGSTTQVCHQHLYILPEPIRVLMPEVPIGIERVVMRALAKEPARRFPDIAAFMKALQQAVHSRPTLSRGPLKWARSLLNAKHTS</sequence>
<dbReference type="Proteomes" id="UP000654345">
    <property type="component" value="Unassembled WGS sequence"/>
</dbReference>
<name>A0ABQ3UMF2_9CHLR</name>
<dbReference type="Pfam" id="PF00069">
    <property type="entry name" value="Pkinase"/>
    <property type="match status" value="1"/>
</dbReference>
<keyword evidence="4" id="KW-0418">Kinase</keyword>
<gene>
    <name evidence="7" type="ORF">KSB_23110</name>
</gene>
<dbReference type="PANTHER" id="PTHR43289:SF6">
    <property type="entry name" value="SERINE_THREONINE-PROTEIN KINASE NEKL-3"/>
    <property type="match status" value="1"/>
</dbReference>
<keyword evidence="2" id="KW-0808">Transferase</keyword>
<comment type="caution">
    <text evidence="7">The sequence shown here is derived from an EMBL/GenBank/DDBJ whole genome shotgun (WGS) entry which is preliminary data.</text>
</comment>
<reference evidence="7 8" key="1">
    <citation type="journal article" date="2021" name="Int. J. Syst. Evol. Microbiol.">
        <title>Reticulibacter mediterranei gen. nov., sp. nov., within the new family Reticulibacteraceae fam. nov., and Ktedonospora formicarum gen. nov., sp. nov., Ktedonobacter robiniae sp. nov., Dictyobacter formicarum sp. nov. and Dictyobacter arantiisoli sp. nov., belonging to the class Ktedonobacteria.</title>
        <authorList>
            <person name="Yabe S."/>
            <person name="Zheng Y."/>
            <person name="Wang C.M."/>
            <person name="Sakai Y."/>
            <person name="Abe K."/>
            <person name="Yokota A."/>
            <person name="Donadio S."/>
            <person name="Cavaletti L."/>
            <person name="Monciardini P."/>
        </authorList>
    </citation>
    <scope>NUCLEOTIDE SEQUENCE [LARGE SCALE GENOMIC DNA]</scope>
    <source>
        <strain evidence="7 8">SOSP1-30</strain>
    </source>
</reference>
<keyword evidence="3" id="KW-0547">Nucleotide-binding</keyword>
<dbReference type="Gene3D" id="3.30.200.20">
    <property type="entry name" value="Phosphorylase Kinase, domain 1"/>
    <property type="match status" value="1"/>
</dbReference>
<evidence type="ECO:0000313" key="7">
    <source>
        <dbReference type="EMBL" id="GHO53836.1"/>
    </source>
</evidence>
<dbReference type="PROSITE" id="PS50011">
    <property type="entry name" value="PROTEIN_KINASE_DOM"/>
    <property type="match status" value="1"/>
</dbReference>
<dbReference type="InterPro" id="IPR011009">
    <property type="entry name" value="Kinase-like_dom_sf"/>
</dbReference>
<evidence type="ECO:0000256" key="5">
    <source>
        <dbReference type="ARBA" id="ARBA00022840"/>
    </source>
</evidence>
<evidence type="ECO:0000256" key="1">
    <source>
        <dbReference type="ARBA" id="ARBA00012513"/>
    </source>
</evidence>
<dbReference type="RefSeq" id="WP_201370612.1">
    <property type="nucleotide sequence ID" value="NZ_BNJG01000001.1"/>
</dbReference>
<evidence type="ECO:0000256" key="3">
    <source>
        <dbReference type="ARBA" id="ARBA00022741"/>
    </source>
</evidence>
<dbReference type="InterPro" id="IPR000719">
    <property type="entry name" value="Prot_kinase_dom"/>
</dbReference>
<organism evidence="7 8">
    <name type="scientific">Ktedonobacter robiniae</name>
    <dbReference type="NCBI Taxonomy" id="2778365"/>
    <lineage>
        <taxon>Bacteria</taxon>
        <taxon>Bacillati</taxon>
        <taxon>Chloroflexota</taxon>
        <taxon>Ktedonobacteria</taxon>
        <taxon>Ktedonobacterales</taxon>
        <taxon>Ktedonobacteraceae</taxon>
        <taxon>Ktedonobacter</taxon>
    </lineage>
</organism>
<dbReference type="SMART" id="SM00220">
    <property type="entry name" value="S_TKc"/>
    <property type="match status" value="1"/>
</dbReference>
<dbReference type="PROSITE" id="PS00108">
    <property type="entry name" value="PROTEIN_KINASE_ST"/>
    <property type="match status" value="1"/>
</dbReference>
<evidence type="ECO:0000256" key="4">
    <source>
        <dbReference type="ARBA" id="ARBA00022777"/>
    </source>
</evidence>
<protein>
    <recommendedName>
        <fullName evidence="1">non-specific serine/threonine protein kinase</fullName>
        <ecNumber evidence="1">2.7.11.1</ecNumber>
    </recommendedName>
</protein>